<keyword evidence="4" id="KW-0646">Protease inhibitor</keyword>
<gene>
    <name evidence="10" type="ORF">DGYR_LOCUS10658</name>
</gene>
<feature type="transmembrane region" description="Helical" evidence="7">
    <location>
        <begin position="414"/>
        <end position="436"/>
    </location>
</feature>
<keyword evidence="11" id="KW-1185">Reference proteome</keyword>
<proteinExistence type="inferred from homology"/>
<evidence type="ECO:0000256" key="2">
    <source>
        <dbReference type="ARBA" id="ARBA00008768"/>
    </source>
</evidence>
<keyword evidence="8" id="KW-0732">Signal</keyword>
<keyword evidence="7" id="KW-1133">Transmembrane helix</keyword>
<keyword evidence="7" id="KW-0472">Membrane</keyword>
<evidence type="ECO:0000256" key="7">
    <source>
        <dbReference type="SAM" id="Phobius"/>
    </source>
</evidence>
<feature type="region of interest" description="Disordered" evidence="6">
    <location>
        <begin position="447"/>
        <end position="501"/>
    </location>
</feature>
<comment type="similarity">
    <text evidence="2">Belongs to the protease inhibitor I15 (antistasin) family.</text>
</comment>
<dbReference type="GO" id="GO:0004867">
    <property type="term" value="F:serine-type endopeptidase inhibitor activity"/>
    <property type="evidence" value="ECO:0007669"/>
    <property type="project" value="UniProtKB-KW"/>
</dbReference>
<keyword evidence="5" id="KW-0722">Serine protease inhibitor</keyword>
<protein>
    <submittedName>
        <fullName evidence="10">DgyrCDS11316</fullName>
    </submittedName>
</protein>
<comment type="subcellular location">
    <subcellularLocation>
        <location evidence="1">Secreted</location>
    </subcellularLocation>
</comment>
<feature type="compositionally biased region" description="Basic and acidic residues" evidence="6">
    <location>
        <begin position="472"/>
        <end position="481"/>
    </location>
</feature>
<dbReference type="EMBL" id="CAJFCJ010000019">
    <property type="protein sequence ID" value="CAD5122917.1"/>
    <property type="molecule type" value="Genomic_DNA"/>
</dbReference>
<dbReference type="SMART" id="SM00274">
    <property type="entry name" value="FOLN"/>
    <property type="match status" value="4"/>
</dbReference>
<evidence type="ECO:0000256" key="8">
    <source>
        <dbReference type="SAM" id="SignalP"/>
    </source>
</evidence>
<feature type="domain" description="Antistasin-like" evidence="9">
    <location>
        <begin position="152"/>
        <end position="178"/>
    </location>
</feature>
<feature type="compositionally biased region" description="Basic and acidic residues" evidence="6">
    <location>
        <begin position="448"/>
        <end position="460"/>
    </location>
</feature>
<sequence length="501" mass="55286">MKISKLLLLLSTIVLLSQVHSDPTGERCEECTVQDCLYGIHPDAETPGICDCRCKDCSDHCENCKYGVLNLKSDGCPDCSSCCDNPCDRNPCSGHKSVCVVNKYPNPFQVICRYGYTCVEPEHPVFDCKDVKCPDGQTCIEGSLKNSIPAKCVCPPVCQIFCEYGKVTDKNGCPTCTCNPPPPSTCNKNSDCPTNQVCDVTTKMCGCPDVMCTMFCENGFEQLNGCNICKCRESMSCSEKRCGPGEICVEDNIQCETAPCNRNPQCKKSETCSKKSDCPTNQVCDEETKTCGCAKYMCEMFCEDGFEQLNGCPICKCRKSESCLDKRCGPGETCIEDDIQCVTAPCYKNPRCVKSETCSKDFDCLENQVCDAATRTCLIFCPKLMCATFCEDGYEQVNGCNTCQCTKKLQRNHIIAIAITVTILILVAVVISVFTCHYMKKRATVRQSDNHQDAGNKQIKEGISPPPYYIHPSDEKGKPEQYDTIEVLPSTPPPQYTSVAF</sequence>
<dbReference type="AlphaFoldDB" id="A0A7I8W3Y6"/>
<evidence type="ECO:0000313" key="11">
    <source>
        <dbReference type="Proteomes" id="UP000549394"/>
    </source>
</evidence>
<keyword evidence="7" id="KW-0812">Transmembrane</keyword>
<dbReference type="PROSITE" id="PS51252">
    <property type="entry name" value="ANTISTASIN"/>
    <property type="match status" value="1"/>
</dbReference>
<name>A0A7I8W3Y6_9ANNE</name>
<evidence type="ECO:0000256" key="4">
    <source>
        <dbReference type="ARBA" id="ARBA00022690"/>
    </source>
</evidence>
<feature type="chain" id="PRO_5029880966" evidence="8">
    <location>
        <begin position="22"/>
        <end position="501"/>
    </location>
</feature>
<dbReference type="SUPFAM" id="SSF57262">
    <property type="entry name" value="Leech antihemostatic proteins"/>
    <property type="match status" value="2"/>
</dbReference>
<dbReference type="InterPro" id="IPR011061">
    <property type="entry name" value="Hirudin/antistatin"/>
</dbReference>
<evidence type="ECO:0000256" key="3">
    <source>
        <dbReference type="ARBA" id="ARBA00022525"/>
    </source>
</evidence>
<evidence type="ECO:0000256" key="1">
    <source>
        <dbReference type="ARBA" id="ARBA00004613"/>
    </source>
</evidence>
<organism evidence="10 11">
    <name type="scientific">Dimorphilus gyrociliatus</name>
    <dbReference type="NCBI Taxonomy" id="2664684"/>
    <lineage>
        <taxon>Eukaryota</taxon>
        <taxon>Metazoa</taxon>
        <taxon>Spiralia</taxon>
        <taxon>Lophotrochozoa</taxon>
        <taxon>Annelida</taxon>
        <taxon>Polychaeta</taxon>
        <taxon>Polychaeta incertae sedis</taxon>
        <taxon>Dinophilidae</taxon>
        <taxon>Dimorphilus</taxon>
    </lineage>
</organism>
<comment type="caution">
    <text evidence="10">The sequence shown here is derived from an EMBL/GenBank/DDBJ whole genome shotgun (WGS) entry which is preliminary data.</text>
</comment>
<dbReference type="Gene3D" id="2.10.22.10">
    <property type="entry name" value="Antistasin, domain 1"/>
    <property type="match status" value="3"/>
</dbReference>
<reference evidence="10 11" key="1">
    <citation type="submission" date="2020-08" db="EMBL/GenBank/DDBJ databases">
        <authorList>
            <person name="Hejnol A."/>
        </authorList>
    </citation>
    <scope>NUCLEOTIDE SEQUENCE [LARGE SCALE GENOMIC DNA]</scope>
</reference>
<dbReference type="GO" id="GO:0005576">
    <property type="term" value="C:extracellular region"/>
    <property type="evidence" value="ECO:0007669"/>
    <property type="project" value="UniProtKB-SubCell"/>
</dbReference>
<dbReference type="InterPro" id="IPR003645">
    <property type="entry name" value="Fol_N"/>
</dbReference>
<feature type="signal peptide" evidence="8">
    <location>
        <begin position="1"/>
        <end position="21"/>
    </location>
</feature>
<dbReference type="Proteomes" id="UP000549394">
    <property type="component" value="Unassembled WGS sequence"/>
</dbReference>
<dbReference type="Pfam" id="PF02822">
    <property type="entry name" value="Antistasin"/>
    <property type="match status" value="2"/>
</dbReference>
<evidence type="ECO:0000313" key="10">
    <source>
        <dbReference type="EMBL" id="CAD5122917.1"/>
    </source>
</evidence>
<dbReference type="InterPro" id="IPR004094">
    <property type="entry name" value="Antistasin-like"/>
</dbReference>
<accession>A0A7I8W3Y6</accession>
<evidence type="ECO:0000259" key="9">
    <source>
        <dbReference type="PROSITE" id="PS51252"/>
    </source>
</evidence>
<keyword evidence="3" id="KW-0964">Secreted</keyword>
<evidence type="ECO:0000256" key="5">
    <source>
        <dbReference type="ARBA" id="ARBA00022900"/>
    </source>
</evidence>
<dbReference type="OrthoDB" id="10021323at2759"/>
<evidence type="ECO:0000256" key="6">
    <source>
        <dbReference type="SAM" id="MobiDB-lite"/>
    </source>
</evidence>